<dbReference type="GO" id="GO:0022857">
    <property type="term" value="F:transmembrane transporter activity"/>
    <property type="evidence" value="ECO:0007669"/>
    <property type="project" value="InterPro"/>
</dbReference>
<dbReference type="EMBL" id="JAPDPJ010000022">
    <property type="protein sequence ID" value="MCW3786975.1"/>
    <property type="molecule type" value="Genomic_DNA"/>
</dbReference>
<dbReference type="RefSeq" id="WP_301190540.1">
    <property type="nucleotide sequence ID" value="NZ_JAPDPJ010000022.1"/>
</dbReference>
<evidence type="ECO:0000256" key="6">
    <source>
        <dbReference type="SAM" id="Phobius"/>
    </source>
</evidence>
<feature type="transmembrane region" description="Helical" evidence="6">
    <location>
        <begin position="403"/>
        <end position="422"/>
    </location>
</feature>
<keyword evidence="2" id="KW-1003">Cell membrane</keyword>
<feature type="transmembrane region" description="Helical" evidence="6">
    <location>
        <begin position="126"/>
        <end position="146"/>
    </location>
</feature>
<organism evidence="8 9">
    <name type="scientific">Plebeiibacterium sediminum</name>
    <dbReference type="NCBI Taxonomy" id="2992112"/>
    <lineage>
        <taxon>Bacteria</taxon>
        <taxon>Pseudomonadati</taxon>
        <taxon>Bacteroidota</taxon>
        <taxon>Bacteroidia</taxon>
        <taxon>Marinilabiliales</taxon>
        <taxon>Marinilabiliaceae</taxon>
        <taxon>Plebeiibacterium</taxon>
    </lineage>
</organism>
<feature type="transmembrane region" description="Helical" evidence="6">
    <location>
        <begin position="153"/>
        <end position="172"/>
    </location>
</feature>
<accession>A0AAE3SF09</accession>
<reference evidence="8" key="1">
    <citation type="submission" date="2022-10" db="EMBL/GenBank/DDBJ databases">
        <authorList>
            <person name="Yu W.X."/>
        </authorList>
    </citation>
    <scope>NUCLEOTIDE SEQUENCE</scope>
    <source>
        <strain evidence="8">AAT</strain>
    </source>
</reference>
<gene>
    <name evidence="8" type="ORF">OM075_10880</name>
</gene>
<proteinExistence type="predicted"/>
<dbReference type="Pfam" id="PF13520">
    <property type="entry name" value="AA_permease_2"/>
    <property type="match status" value="1"/>
</dbReference>
<feature type="transmembrane region" description="Helical" evidence="6">
    <location>
        <begin position="345"/>
        <end position="364"/>
    </location>
</feature>
<dbReference type="Proteomes" id="UP001209229">
    <property type="component" value="Unassembled WGS sequence"/>
</dbReference>
<dbReference type="InterPro" id="IPR002178">
    <property type="entry name" value="PTS_EIIA_type-2_dom"/>
</dbReference>
<evidence type="ECO:0000313" key="8">
    <source>
        <dbReference type="EMBL" id="MCW3786975.1"/>
    </source>
</evidence>
<feature type="transmembrane region" description="Helical" evidence="6">
    <location>
        <begin position="40"/>
        <end position="59"/>
    </location>
</feature>
<comment type="caution">
    <text evidence="8">The sequence shown here is derived from an EMBL/GenBank/DDBJ whole genome shotgun (WGS) entry which is preliminary data.</text>
</comment>
<keyword evidence="3 6" id="KW-0812">Transmembrane</keyword>
<feature type="transmembrane region" description="Helical" evidence="6">
    <location>
        <begin position="88"/>
        <end position="114"/>
    </location>
</feature>
<keyword evidence="5 6" id="KW-0472">Membrane</keyword>
<dbReference type="AlphaFoldDB" id="A0AAE3SF09"/>
<evidence type="ECO:0000256" key="1">
    <source>
        <dbReference type="ARBA" id="ARBA00004651"/>
    </source>
</evidence>
<feature type="transmembrane region" description="Helical" evidence="6">
    <location>
        <begin position="265"/>
        <end position="290"/>
    </location>
</feature>
<comment type="subcellular location">
    <subcellularLocation>
        <location evidence="1">Cell membrane</location>
        <topology evidence="1">Multi-pass membrane protein</topology>
    </subcellularLocation>
</comment>
<dbReference type="PANTHER" id="PTHR42770:SF7">
    <property type="entry name" value="MEMBRANE PROTEIN"/>
    <property type="match status" value="1"/>
</dbReference>
<evidence type="ECO:0000313" key="9">
    <source>
        <dbReference type="Proteomes" id="UP001209229"/>
    </source>
</evidence>
<dbReference type="InterPro" id="IPR002293">
    <property type="entry name" value="AA/rel_permease1"/>
</dbReference>
<dbReference type="InterPro" id="IPR016152">
    <property type="entry name" value="PTrfase/Anion_transptr"/>
</dbReference>
<keyword evidence="9" id="KW-1185">Reference proteome</keyword>
<evidence type="ECO:0000256" key="3">
    <source>
        <dbReference type="ARBA" id="ARBA00022692"/>
    </source>
</evidence>
<evidence type="ECO:0000256" key="2">
    <source>
        <dbReference type="ARBA" id="ARBA00022475"/>
    </source>
</evidence>
<protein>
    <submittedName>
        <fullName evidence="8">APC family permease</fullName>
    </submittedName>
</protein>
<dbReference type="PANTHER" id="PTHR42770">
    <property type="entry name" value="AMINO ACID TRANSPORTER-RELATED"/>
    <property type="match status" value="1"/>
</dbReference>
<feature type="transmembrane region" description="Helical" evidence="6">
    <location>
        <begin position="380"/>
        <end position="397"/>
    </location>
</feature>
<evidence type="ECO:0000259" key="7">
    <source>
        <dbReference type="Pfam" id="PF00359"/>
    </source>
</evidence>
<dbReference type="SUPFAM" id="SSF55804">
    <property type="entry name" value="Phoshotransferase/anion transport protein"/>
    <property type="match status" value="1"/>
</dbReference>
<dbReference type="Gene3D" id="1.20.1740.10">
    <property type="entry name" value="Amino acid/polyamine transporter I"/>
    <property type="match status" value="1"/>
</dbReference>
<dbReference type="Gene3D" id="3.40.930.10">
    <property type="entry name" value="Mannitol-specific EII, Chain A"/>
    <property type="match status" value="1"/>
</dbReference>
<feature type="transmembrane region" description="Helical" evidence="6">
    <location>
        <begin position="12"/>
        <end position="34"/>
    </location>
</feature>
<evidence type="ECO:0000256" key="5">
    <source>
        <dbReference type="ARBA" id="ARBA00023136"/>
    </source>
</evidence>
<feature type="transmembrane region" description="Helical" evidence="6">
    <location>
        <begin position="224"/>
        <end position="245"/>
    </location>
</feature>
<dbReference type="InterPro" id="IPR050367">
    <property type="entry name" value="APC_superfamily"/>
</dbReference>
<dbReference type="Pfam" id="PF00359">
    <property type="entry name" value="PTS_EIIA_2"/>
    <property type="match status" value="1"/>
</dbReference>
<dbReference type="GO" id="GO:0005886">
    <property type="term" value="C:plasma membrane"/>
    <property type="evidence" value="ECO:0007669"/>
    <property type="project" value="UniProtKB-SubCell"/>
</dbReference>
<sequence length="643" mass="71798">MCAKLKKALGLVDVISISSGVMISSGLFVLPSFAYEQTGASMILSYFIGSLMIIPTIFTKAELVTAMPKTGGIFFFTDRSMGPMMGTLAGVIGWFSLAFKSAFSLLAVGIFIIILNPDVSDWQIKMFAVGVCLFFTVINLIGVKFAGRLQTGIVVILILSLIIYVVDGFYHADYSLMVPFAPHGINAVFSTAGLIFISFSGTTKIASIAGEVKNPRRNLPLGMFYSWGIVSVLYVLVVFITVTVIPPEQLVKSLTPISLGGEKIMGQFGLILMTIAGLLAFISTGNAGLLSASRNPLAMSKEDLIPKGFGRVSSRFQTPWISILVTGLLMSGSILLLDLKTFVKTASSLVLLLFIIANIALIFMREGNIKHYKPSFKSPLYPWIQIIGILSYSFLLFDMGADSLLVVALFVVAGLLWYLIYVRGRIKREYALLHVIERVTGIKQTDRLLEEELREILIERDEVTHKRFFKLIKNCPILDIEKERTADELAHSVAKLLYKPLNLAKNKLYKLITKSEKVPEIIIQSGIACMSIPIKGHNKFKVMMVRDKQGIIFSDPNDPVYCAFIIVYSSDEWNFQFHAVSWFIEIAEVEDFEERWLSALNDQDIRKIILSLWDRRTPRHAGTNILSPYLYHFILGKNKRKES</sequence>
<keyword evidence="4 6" id="KW-1133">Transmembrane helix</keyword>
<name>A0AAE3SF09_9BACT</name>
<feature type="transmembrane region" description="Helical" evidence="6">
    <location>
        <begin position="184"/>
        <end position="203"/>
    </location>
</feature>
<feature type="domain" description="PTS EIIA type-2" evidence="7">
    <location>
        <begin position="492"/>
        <end position="610"/>
    </location>
</feature>
<evidence type="ECO:0000256" key="4">
    <source>
        <dbReference type="ARBA" id="ARBA00022989"/>
    </source>
</evidence>